<keyword evidence="5 7" id="KW-1133">Transmembrane helix</keyword>
<dbReference type="Gene3D" id="1.10.1760.20">
    <property type="match status" value="1"/>
</dbReference>
<dbReference type="EMBL" id="BAAAQK010000012">
    <property type="protein sequence ID" value="GAA1855263.1"/>
    <property type="molecule type" value="Genomic_DNA"/>
</dbReference>
<keyword evidence="9" id="KW-1185">Reference proteome</keyword>
<evidence type="ECO:0000313" key="8">
    <source>
        <dbReference type="EMBL" id="GAA1855263.1"/>
    </source>
</evidence>
<evidence type="ECO:0000256" key="5">
    <source>
        <dbReference type="ARBA" id="ARBA00022989"/>
    </source>
</evidence>
<feature type="transmembrane region" description="Helical" evidence="7">
    <location>
        <begin position="66"/>
        <end position="91"/>
    </location>
</feature>
<comment type="subcellular location">
    <subcellularLocation>
        <location evidence="1">Cell membrane</location>
        <topology evidence="1">Multi-pass membrane protein</topology>
    </subcellularLocation>
</comment>
<feature type="transmembrane region" description="Helical" evidence="7">
    <location>
        <begin position="315"/>
        <end position="343"/>
    </location>
</feature>
<keyword evidence="2" id="KW-0813">Transport</keyword>
<dbReference type="NCBIfam" id="NF008873">
    <property type="entry name" value="PRK11909.1"/>
    <property type="match status" value="1"/>
</dbReference>
<evidence type="ECO:0000256" key="7">
    <source>
        <dbReference type="SAM" id="Phobius"/>
    </source>
</evidence>
<feature type="transmembrane region" description="Helical" evidence="7">
    <location>
        <begin position="103"/>
        <end position="125"/>
    </location>
</feature>
<evidence type="ECO:0000256" key="3">
    <source>
        <dbReference type="ARBA" id="ARBA00022475"/>
    </source>
</evidence>
<keyword evidence="6 7" id="KW-0472">Membrane</keyword>
<comment type="caution">
    <text evidence="8">The sequence shown here is derived from an EMBL/GenBank/DDBJ whole genome shotgun (WGS) entry which is preliminary data.</text>
</comment>
<reference evidence="8 9" key="1">
    <citation type="journal article" date="2019" name="Int. J. Syst. Evol. Microbiol.">
        <title>The Global Catalogue of Microorganisms (GCM) 10K type strain sequencing project: providing services to taxonomists for standard genome sequencing and annotation.</title>
        <authorList>
            <consortium name="The Broad Institute Genomics Platform"/>
            <consortium name="The Broad Institute Genome Sequencing Center for Infectious Disease"/>
            <person name="Wu L."/>
            <person name="Ma J."/>
        </authorList>
    </citation>
    <scope>NUCLEOTIDE SEQUENCE [LARGE SCALE GENOMIC DNA]</scope>
    <source>
        <strain evidence="8 9">JCM 16009</strain>
    </source>
</reference>
<evidence type="ECO:0000256" key="2">
    <source>
        <dbReference type="ARBA" id="ARBA00022448"/>
    </source>
</evidence>
<protein>
    <submittedName>
        <fullName evidence="8">Cobalt transporter CbiM</fullName>
    </submittedName>
</protein>
<evidence type="ECO:0000256" key="6">
    <source>
        <dbReference type="ARBA" id="ARBA00023136"/>
    </source>
</evidence>
<organism evidence="8 9">
    <name type="scientific">Pseudonocardia ailaonensis</name>
    <dbReference type="NCBI Taxonomy" id="367279"/>
    <lineage>
        <taxon>Bacteria</taxon>
        <taxon>Bacillati</taxon>
        <taxon>Actinomycetota</taxon>
        <taxon>Actinomycetes</taxon>
        <taxon>Pseudonocardiales</taxon>
        <taxon>Pseudonocardiaceae</taxon>
        <taxon>Pseudonocardia</taxon>
    </lineage>
</organism>
<name>A0ABN2N887_9PSEU</name>
<sequence>MHIPDGYLSPQTCAVGFVVAAPMLATAAVRVKRRVKTRNVPTLAVLAAVSFLIMMFNVPIPDGTTAHAVGAALIAILLGPWAATIAVTVALAFQALLFGDGGVLAFGVNVVNMAIVMPWVAYGAYKLVSRGATLTAPRRIVAAFLAGYAGINASALCAAAELGIQPDLFHDAAGAPLYSPYHLAQTVPAMMLAHLTVAGLAEGILSAAVLAYLQRANLPLLRANHPGVPVDAAAATAEQKRRRRLRPGVVAVAVMAVLVVLTPLGLLAPGGAFGEDSPADLQSSLGLSAVPTGLARYSDLWQSALFPDYLSGSPWTYVVSAVVGIVVVGLVVHGAGLLLVRLLNRRATEPRERVEASR</sequence>
<dbReference type="InterPro" id="IPR002751">
    <property type="entry name" value="CbiM/NikMN"/>
</dbReference>
<feature type="transmembrane region" description="Helical" evidence="7">
    <location>
        <begin position="6"/>
        <end position="28"/>
    </location>
</feature>
<gene>
    <name evidence="8" type="primary">cbiM</name>
    <name evidence="8" type="ORF">GCM10009836_39150</name>
</gene>
<evidence type="ECO:0000256" key="4">
    <source>
        <dbReference type="ARBA" id="ARBA00022692"/>
    </source>
</evidence>
<feature type="transmembrane region" description="Helical" evidence="7">
    <location>
        <begin position="249"/>
        <end position="268"/>
    </location>
</feature>
<dbReference type="PANTHER" id="PTHR34229:SF1">
    <property type="entry name" value="METAL TRANSPORT PROTEIN HI_1621-RELATED"/>
    <property type="match status" value="1"/>
</dbReference>
<feature type="transmembrane region" description="Helical" evidence="7">
    <location>
        <begin position="191"/>
        <end position="213"/>
    </location>
</feature>
<dbReference type="PANTHER" id="PTHR34229">
    <property type="entry name" value="METAL TRANSPORT PROTEIN HI_1621-RELATED"/>
    <property type="match status" value="1"/>
</dbReference>
<accession>A0ABN2N887</accession>
<evidence type="ECO:0000313" key="9">
    <source>
        <dbReference type="Proteomes" id="UP001500449"/>
    </source>
</evidence>
<dbReference type="RefSeq" id="WP_344418813.1">
    <property type="nucleotide sequence ID" value="NZ_BAAAQK010000012.1"/>
</dbReference>
<keyword evidence="4 7" id="KW-0812">Transmembrane</keyword>
<dbReference type="Proteomes" id="UP001500449">
    <property type="component" value="Unassembled WGS sequence"/>
</dbReference>
<keyword evidence="3" id="KW-1003">Cell membrane</keyword>
<evidence type="ECO:0000256" key="1">
    <source>
        <dbReference type="ARBA" id="ARBA00004651"/>
    </source>
</evidence>
<proteinExistence type="predicted"/>
<dbReference type="Pfam" id="PF01891">
    <property type="entry name" value="CbiM"/>
    <property type="match status" value="1"/>
</dbReference>
<feature type="transmembrane region" description="Helical" evidence="7">
    <location>
        <begin position="40"/>
        <end position="60"/>
    </location>
</feature>